<dbReference type="SUPFAM" id="SSF53474">
    <property type="entry name" value="alpha/beta-Hydrolases"/>
    <property type="match status" value="1"/>
</dbReference>
<dbReference type="PIRSF" id="PIRSF005211">
    <property type="entry name" value="Ab_hydro_YheT"/>
    <property type="match status" value="1"/>
</dbReference>
<feature type="active site" description="Charge relay system" evidence="2">
    <location>
        <position position="171"/>
    </location>
</feature>
<feature type="active site" description="Charge relay system" evidence="2">
    <location>
        <position position="295"/>
    </location>
</feature>
<organism evidence="4 5">
    <name type="scientific">Novipirellula galeiformis</name>
    <dbReference type="NCBI Taxonomy" id="2528004"/>
    <lineage>
        <taxon>Bacteria</taxon>
        <taxon>Pseudomonadati</taxon>
        <taxon>Planctomycetota</taxon>
        <taxon>Planctomycetia</taxon>
        <taxon>Pirellulales</taxon>
        <taxon>Pirellulaceae</taxon>
        <taxon>Novipirellula</taxon>
    </lineage>
</organism>
<evidence type="ECO:0000256" key="1">
    <source>
        <dbReference type="ARBA" id="ARBA00010884"/>
    </source>
</evidence>
<dbReference type="PANTHER" id="PTHR10794">
    <property type="entry name" value="ABHYDROLASE DOMAIN-CONTAINING PROTEIN"/>
    <property type="match status" value="1"/>
</dbReference>
<evidence type="ECO:0000256" key="2">
    <source>
        <dbReference type="PIRSR" id="PIRSR005211-1"/>
    </source>
</evidence>
<name>A0A5C6CQ87_9BACT</name>
<evidence type="ECO:0000259" key="3">
    <source>
        <dbReference type="Pfam" id="PF12146"/>
    </source>
</evidence>
<gene>
    <name evidence="4" type="ORF">Pla52o_15540</name>
</gene>
<feature type="domain" description="Serine aminopeptidase S33" evidence="3">
    <location>
        <begin position="85"/>
        <end position="301"/>
    </location>
</feature>
<accession>A0A5C6CQ87</accession>
<dbReference type="InterPro" id="IPR012020">
    <property type="entry name" value="ABHD4"/>
</dbReference>
<evidence type="ECO:0000313" key="5">
    <source>
        <dbReference type="Proteomes" id="UP000316304"/>
    </source>
</evidence>
<comment type="similarity">
    <text evidence="1">Belongs to the AB hydrolase superfamily. AB hydrolase 4 family.</text>
</comment>
<dbReference type="EMBL" id="SJPT01000002">
    <property type="protein sequence ID" value="TWU25256.1"/>
    <property type="molecule type" value="Genomic_DNA"/>
</dbReference>
<keyword evidence="5" id="KW-1185">Reference proteome</keyword>
<comment type="caution">
    <text evidence="4">The sequence shown here is derived from an EMBL/GenBank/DDBJ whole genome shotgun (WGS) entry which is preliminary data.</text>
</comment>
<reference evidence="4 5" key="1">
    <citation type="submission" date="2019-02" db="EMBL/GenBank/DDBJ databases">
        <title>Deep-cultivation of Planctomycetes and their phenomic and genomic characterization uncovers novel biology.</title>
        <authorList>
            <person name="Wiegand S."/>
            <person name="Jogler M."/>
            <person name="Boedeker C."/>
            <person name="Pinto D."/>
            <person name="Vollmers J."/>
            <person name="Rivas-Marin E."/>
            <person name="Kohn T."/>
            <person name="Peeters S.H."/>
            <person name="Heuer A."/>
            <person name="Rast P."/>
            <person name="Oberbeckmann S."/>
            <person name="Bunk B."/>
            <person name="Jeske O."/>
            <person name="Meyerdierks A."/>
            <person name="Storesund J.E."/>
            <person name="Kallscheuer N."/>
            <person name="Luecker S."/>
            <person name="Lage O.M."/>
            <person name="Pohl T."/>
            <person name="Merkel B.J."/>
            <person name="Hornburger P."/>
            <person name="Mueller R.-W."/>
            <person name="Bruemmer F."/>
            <person name="Labrenz M."/>
            <person name="Spormann A.M."/>
            <person name="Op Den Camp H."/>
            <person name="Overmann J."/>
            <person name="Amann R."/>
            <person name="Jetten M.S.M."/>
            <person name="Mascher T."/>
            <person name="Medema M.H."/>
            <person name="Devos D.P."/>
            <person name="Kaster A.-K."/>
            <person name="Ovreas L."/>
            <person name="Rohde M."/>
            <person name="Galperin M.Y."/>
            <person name="Jogler C."/>
        </authorList>
    </citation>
    <scope>NUCLEOTIDE SEQUENCE [LARGE SCALE GENOMIC DNA]</scope>
    <source>
        <strain evidence="4 5">Pla52o</strain>
    </source>
</reference>
<dbReference type="GO" id="GO:0047372">
    <property type="term" value="F:monoacylglycerol lipase activity"/>
    <property type="evidence" value="ECO:0007669"/>
    <property type="project" value="TreeGrafter"/>
</dbReference>
<dbReference type="Pfam" id="PF12146">
    <property type="entry name" value="Hydrolase_4"/>
    <property type="match status" value="1"/>
</dbReference>
<dbReference type="InterPro" id="IPR029058">
    <property type="entry name" value="AB_hydrolase_fold"/>
</dbReference>
<keyword evidence="4" id="KW-0378">Hydrolase</keyword>
<dbReference type="InterPro" id="IPR050960">
    <property type="entry name" value="AB_hydrolase_4_sf"/>
</dbReference>
<dbReference type="GO" id="GO:0034338">
    <property type="term" value="F:short-chain carboxylesterase activity"/>
    <property type="evidence" value="ECO:0007669"/>
    <property type="project" value="TreeGrafter"/>
</dbReference>
<dbReference type="AlphaFoldDB" id="A0A5C6CQ87"/>
<dbReference type="RefSeq" id="WP_146593910.1">
    <property type="nucleotide sequence ID" value="NZ_SJPT01000002.1"/>
</dbReference>
<dbReference type="Gene3D" id="3.40.50.1820">
    <property type="entry name" value="alpha/beta hydrolase"/>
    <property type="match status" value="1"/>
</dbReference>
<protein>
    <submittedName>
        <fullName evidence="4">Putative hydrolase</fullName>
    </submittedName>
</protein>
<dbReference type="Proteomes" id="UP000316304">
    <property type="component" value="Unassembled WGS sequence"/>
</dbReference>
<proteinExistence type="inferred from homology"/>
<evidence type="ECO:0000313" key="4">
    <source>
        <dbReference type="EMBL" id="TWU25256.1"/>
    </source>
</evidence>
<dbReference type="PANTHER" id="PTHR10794:SF94">
    <property type="entry name" value="ESTERASE YHET-RELATED"/>
    <property type="match status" value="1"/>
</dbReference>
<sequence>MSRTVETEKRAAIRQLDSLPPFRPHWLCRGGWMQTVSIKWLRPGLSLDSRPDAETISVPDDHTPPDKLSGFFFPAPSEREPGPEPHKPLVVVFHGMGGNALSRYMRSMAERLNHAGYDTLLWNHRGAGRSAEQCQHVHHPGFTEDIRRLVQWLREERSDWTRGGMAGVAFSLGANLLLKYLAETKDEAGFDVGVSISAPIDMEITSRNLRSGMNRLFDRYLLKKQKSELLRDSADLSDAERRVVQKTSSVWELDDQFTAKRLGYDSAVEFYRDNSAIHTLDQITKPTLCLHAADDPVVDPDVFDGVDWDANRKLCPAMACSGGHTGFLDRDGHRWHERAAITALKRWCGK</sequence>
<feature type="active site" description="Charge relay system" evidence="2">
    <location>
        <position position="324"/>
    </location>
</feature>
<dbReference type="OrthoDB" id="332676at2"/>
<dbReference type="InterPro" id="IPR022742">
    <property type="entry name" value="Hydrolase_4"/>
</dbReference>